<organism evidence="4 6">
    <name type="scientific">Bacteroides clarus</name>
    <dbReference type="NCBI Taxonomy" id="626929"/>
    <lineage>
        <taxon>Bacteria</taxon>
        <taxon>Pseudomonadati</taxon>
        <taxon>Bacteroidota</taxon>
        <taxon>Bacteroidia</taxon>
        <taxon>Bacteroidales</taxon>
        <taxon>Bacteroidaceae</taxon>
        <taxon>Bacteroides</taxon>
    </lineage>
</organism>
<dbReference type="SUPFAM" id="SSF53448">
    <property type="entry name" value="Nucleotide-diphospho-sugar transferases"/>
    <property type="match status" value="1"/>
</dbReference>
<evidence type="ECO:0000313" key="7">
    <source>
        <dbReference type="Proteomes" id="UP000285159"/>
    </source>
</evidence>
<dbReference type="InterPro" id="IPR001173">
    <property type="entry name" value="Glyco_trans_2-like"/>
</dbReference>
<dbReference type="EMBL" id="NFKE01000008">
    <property type="protein sequence ID" value="OUP33244.1"/>
    <property type="molecule type" value="Genomic_DNA"/>
</dbReference>
<reference evidence="4" key="2">
    <citation type="journal article" date="2018" name="BMC Genomics">
        <title>Whole genome sequencing and function prediction of 133 gut anaerobes isolated from chicken caecum in pure cultures.</title>
        <authorList>
            <person name="Medvecky M."/>
            <person name="Cejkova D."/>
            <person name="Polansky O."/>
            <person name="Karasova D."/>
            <person name="Kubasova T."/>
            <person name="Cizek A."/>
            <person name="Rychlik I."/>
        </authorList>
    </citation>
    <scope>NUCLEOTIDE SEQUENCE</scope>
    <source>
        <strain evidence="4">An189</strain>
    </source>
</reference>
<dbReference type="Proteomes" id="UP000196587">
    <property type="component" value="Unassembled WGS sequence"/>
</dbReference>
<evidence type="ECO:0000313" key="6">
    <source>
        <dbReference type="Proteomes" id="UP000196587"/>
    </source>
</evidence>
<evidence type="ECO:0000256" key="2">
    <source>
        <dbReference type="ARBA" id="ARBA00022679"/>
    </source>
</evidence>
<accession>A0A1Y4JLF2</accession>
<dbReference type="GO" id="GO:0016758">
    <property type="term" value="F:hexosyltransferase activity"/>
    <property type="evidence" value="ECO:0007669"/>
    <property type="project" value="UniProtKB-ARBA"/>
</dbReference>
<keyword evidence="2 5" id="KW-0808">Transferase</keyword>
<dbReference type="CDD" id="cd00761">
    <property type="entry name" value="Glyco_tranf_GTA_type"/>
    <property type="match status" value="1"/>
</dbReference>
<comment type="caution">
    <text evidence="4">The sequence shown here is derived from an EMBL/GenBank/DDBJ whole genome shotgun (WGS) entry which is preliminary data.</text>
</comment>
<proteinExistence type="predicted"/>
<evidence type="ECO:0000256" key="1">
    <source>
        <dbReference type="ARBA" id="ARBA00022676"/>
    </source>
</evidence>
<dbReference type="Pfam" id="PF00535">
    <property type="entry name" value="Glycos_transf_2"/>
    <property type="match status" value="1"/>
</dbReference>
<reference evidence="5 7" key="3">
    <citation type="submission" date="2018-08" db="EMBL/GenBank/DDBJ databases">
        <title>A genome reference for cultivated species of the human gut microbiota.</title>
        <authorList>
            <person name="Zou Y."/>
            <person name="Xue W."/>
            <person name="Luo G."/>
        </authorList>
    </citation>
    <scope>NUCLEOTIDE SEQUENCE [LARGE SCALE GENOMIC DNA]</scope>
    <source>
        <strain evidence="5 7">AF19-1AC</strain>
    </source>
</reference>
<dbReference type="PANTHER" id="PTHR22916">
    <property type="entry name" value="GLYCOSYLTRANSFERASE"/>
    <property type="match status" value="1"/>
</dbReference>
<dbReference type="EMBL" id="QRWP01000005">
    <property type="protein sequence ID" value="RGT33693.1"/>
    <property type="molecule type" value="Genomic_DNA"/>
</dbReference>
<evidence type="ECO:0000313" key="4">
    <source>
        <dbReference type="EMBL" id="OUP33244.1"/>
    </source>
</evidence>
<sequence>MKKYYFSIIVPVYNAEQYIHQCIDSILYQNFKDFELILVNDGSKDKSLIICEEYTKKHSCIQLINQQNAGPSKARNTGLEHAQGKYILFLDSDDWLEPESLQILYTQSSDECPLIYYGFRSYFGEGDFIVNIHGARHSHNKQEYYDILYYTMENKMHSFIYGFTCNKLFRRDIIEQNHLRFDELLRVKEDEVFTNQFCTYVQEVKVIPYALYNYRMSFGNSISFITRKPYEYEYMADKLKATNTHFSDPKIQCYQQQEYFYNLSKGITAAIRQHKYAEAKRLSNKCAYQMKNMGISYPLFTRIQFKDKIRYRYTSGLWIYLISKLFNRFYTV</sequence>
<name>A0A1Y4JLF2_9BACE</name>
<evidence type="ECO:0000259" key="3">
    <source>
        <dbReference type="Pfam" id="PF00535"/>
    </source>
</evidence>
<dbReference type="Gene3D" id="3.90.550.10">
    <property type="entry name" value="Spore Coat Polysaccharide Biosynthesis Protein SpsA, Chain A"/>
    <property type="match status" value="1"/>
</dbReference>
<dbReference type="AlphaFoldDB" id="A0A1Y4JLF2"/>
<dbReference type="InterPro" id="IPR029044">
    <property type="entry name" value="Nucleotide-diphossugar_trans"/>
</dbReference>
<evidence type="ECO:0000313" key="5">
    <source>
        <dbReference type="EMBL" id="RGT33693.1"/>
    </source>
</evidence>
<reference evidence="6" key="1">
    <citation type="submission" date="2017-04" db="EMBL/GenBank/DDBJ databases">
        <title>Function of individual gut microbiota members based on whole genome sequencing of pure cultures obtained from chicken caecum.</title>
        <authorList>
            <person name="Medvecky M."/>
            <person name="Cejkova D."/>
            <person name="Polansky O."/>
            <person name="Karasova D."/>
            <person name="Kubasova T."/>
            <person name="Cizek A."/>
            <person name="Rychlik I."/>
        </authorList>
    </citation>
    <scope>NUCLEOTIDE SEQUENCE [LARGE SCALE GENOMIC DNA]</scope>
    <source>
        <strain evidence="6">An189</strain>
    </source>
</reference>
<dbReference type="Proteomes" id="UP000285159">
    <property type="component" value="Unassembled WGS sequence"/>
</dbReference>
<gene>
    <name evidence="4" type="ORF">B5F24_11520</name>
    <name evidence="5" type="ORF">DWX38_07865</name>
</gene>
<keyword evidence="1" id="KW-0328">Glycosyltransferase</keyword>
<feature type="domain" description="Glycosyltransferase 2-like" evidence="3">
    <location>
        <begin position="7"/>
        <end position="175"/>
    </location>
</feature>
<dbReference type="RefSeq" id="WP_087412991.1">
    <property type="nucleotide sequence ID" value="NZ_CAJLSL010000005.1"/>
</dbReference>
<protein>
    <submittedName>
        <fullName evidence="5">Glycosyltransferase family 2 protein</fullName>
    </submittedName>
</protein>
<dbReference type="PANTHER" id="PTHR22916:SF51">
    <property type="entry name" value="GLYCOSYLTRANSFERASE EPSH-RELATED"/>
    <property type="match status" value="1"/>
</dbReference>